<feature type="transmembrane region" description="Helical" evidence="1">
    <location>
        <begin position="6"/>
        <end position="22"/>
    </location>
</feature>
<dbReference type="NCBIfam" id="TIGR04370">
    <property type="entry name" value="glyco_rpt_poly"/>
    <property type="match status" value="1"/>
</dbReference>
<accession>C9A6W4</accession>
<dbReference type="AlphaFoldDB" id="C9A6W4"/>
<protein>
    <recommendedName>
        <fullName evidence="4">Oligosaccharide repeat unit polymerase</fullName>
    </recommendedName>
</protein>
<feature type="transmembrane region" description="Helical" evidence="1">
    <location>
        <begin position="191"/>
        <end position="207"/>
    </location>
</feature>
<feature type="transmembrane region" description="Helical" evidence="1">
    <location>
        <begin position="402"/>
        <end position="417"/>
    </location>
</feature>
<reference evidence="2 3" key="1">
    <citation type="submission" date="2009-02" db="EMBL/GenBank/DDBJ databases">
        <authorList>
            <consortium name="The Broad Institute Genome Sequencing Platform"/>
            <person name="Feldgarden M."/>
            <person name="Young S.K."/>
            <person name="Kodira C.D."/>
            <person name="Zeng Q."/>
            <person name="Koehrsen M."/>
            <person name="Alvarado L."/>
            <person name="Berlin A."/>
            <person name="Borenstein D."/>
            <person name="Chen Z."/>
            <person name="Engels R."/>
            <person name="Freedman E."/>
            <person name="Gellesch M."/>
            <person name="Goldberg J."/>
            <person name="Griggs A."/>
            <person name="Gujja S."/>
            <person name="Heiman D."/>
            <person name="Hepburn T."/>
            <person name="Howarth C."/>
            <person name="Jen D."/>
            <person name="Larson L."/>
            <person name="Lewis B."/>
            <person name="Mehta T."/>
            <person name="Park D."/>
            <person name="Pearson M."/>
            <person name="Roberts A."/>
            <person name="Saif S."/>
            <person name="Shea T."/>
            <person name="Shenoy N."/>
            <person name="Sisk P."/>
            <person name="Stolte C."/>
            <person name="Sykes S."/>
            <person name="Walk T."/>
            <person name="White J."/>
            <person name="Yandava C."/>
            <person name="Gilmore M."/>
            <person name="Manson J."/>
            <person name="Palmer K."/>
            <person name="Carniol K."/>
            <person name="Lander E."/>
            <person name="Nusbaum C."/>
            <person name="Galagan J."/>
            <person name="Birren B."/>
        </authorList>
    </citation>
    <scope>NUCLEOTIDE SEQUENCE [LARGE SCALE GENOMIC DNA]</scope>
    <source>
        <strain evidence="2 3">EC20</strain>
    </source>
</reference>
<keyword evidence="1" id="KW-1133">Transmembrane helix</keyword>
<dbReference type="GeneID" id="15141707"/>
<name>C9A6W4_ENTCA</name>
<feature type="transmembrane region" description="Helical" evidence="1">
    <location>
        <begin position="380"/>
        <end position="396"/>
    </location>
</feature>
<keyword evidence="1" id="KW-0812">Transmembrane</keyword>
<feature type="transmembrane region" description="Helical" evidence="1">
    <location>
        <begin position="119"/>
        <end position="137"/>
    </location>
</feature>
<reference evidence="2 3" key="2">
    <citation type="submission" date="2013-03" db="EMBL/GenBank/DDBJ databases">
        <title>The Genome Sequence of Enterococcus casseliflavus EC20 (899205).</title>
        <authorList>
            <consortium name="The Broad Institute Genomics Platform"/>
            <consortium name="The Broad Institute Genome Sequencing Center for Infectious Disease"/>
            <person name="Russ C."/>
            <person name="Feldgarden M."/>
            <person name="Gilmore M."/>
            <person name="Manson J."/>
            <person name="Palmer K."/>
            <person name="Carniol K."/>
            <person name="Walker B."/>
            <person name="Young S.K."/>
            <person name="Zeng Q."/>
            <person name="Gargeya S."/>
            <person name="Fitzgerald M."/>
            <person name="Haas B."/>
            <person name="Abouelleil A."/>
            <person name="Allen A.W."/>
            <person name="Alvarado L."/>
            <person name="Arachchi H.M."/>
            <person name="Berlin A.M."/>
            <person name="Chapman S.B."/>
            <person name="Gainer-Dewar J."/>
            <person name="Goldberg J."/>
            <person name="Griggs A."/>
            <person name="Gujja S."/>
            <person name="Hansen M."/>
            <person name="Howarth C."/>
            <person name="Imamovic A."/>
            <person name="Ireland A."/>
            <person name="Larimer J."/>
            <person name="McCowan C."/>
            <person name="Murphy C."/>
            <person name="Pearson M."/>
            <person name="Poon T.W."/>
            <person name="Priest M."/>
            <person name="Roberts A."/>
            <person name="Saif S."/>
            <person name="Shea T."/>
            <person name="Sisk P."/>
            <person name="Sykes S."/>
            <person name="Wortman J."/>
            <person name="Nusbaum C."/>
            <person name="Birren B."/>
        </authorList>
    </citation>
    <scope>NUCLEOTIDE SEQUENCE [LARGE SCALE GENOMIC DNA]</scope>
    <source>
        <strain evidence="2 3">EC20</strain>
    </source>
</reference>
<evidence type="ECO:0008006" key="4">
    <source>
        <dbReference type="Google" id="ProtNLM"/>
    </source>
</evidence>
<feature type="transmembrane region" description="Helical" evidence="1">
    <location>
        <begin position="298"/>
        <end position="316"/>
    </location>
</feature>
<sequence>MNLILQIIVIFVSIILFIKTLLKLKNELNIASIILLFFQAVFTFPIILEWIYGIQDFRGKFPGYQVALEDTTTSILYSIFILFTSTYIYLLSMKIKRKNKFIRSDIKDLVHSLKINRKLFILFYLLMFLPVFAILLSPSPDKYLFNYAYFQRFSEFASQNELWFHNSIMRNLGIVSLISIAIVSLFGKKDFLNTFFVYLAAISTGVLNGKRTLFVLILLVVLLIDILKSPKGKFPIVKSIGTFVFAVVIFIVYGYIIDKNTESLNSVDNLRLYFFRDFDVKVAIYSLIHSDNLSILNYYGQSYLYNLLFFIPRFLWVNKPYPYDVYVTSFAVGFNNFTLLPWTVQTSLFGEAISNLGWFGIPLILLCIKKFIRISENSNSLFIILLGTFVIMISFMNHFGSYMYYLILWAILVIARKKKSKKTLKLDYL</sequence>
<dbReference type="HOGENOM" id="CLU_602458_0_0_9"/>
<dbReference type="Proteomes" id="UP000012675">
    <property type="component" value="Chromosome"/>
</dbReference>
<dbReference type="KEGG" id="ecas:ECBG_00494"/>
<feature type="transmembrane region" description="Helical" evidence="1">
    <location>
        <begin position="168"/>
        <end position="186"/>
    </location>
</feature>
<keyword evidence="3" id="KW-1185">Reference proteome</keyword>
<dbReference type="EMBL" id="CP004856">
    <property type="protein sequence ID" value="EEV38225.1"/>
    <property type="molecule type" value="Genomic_DNA"/>
</dbReference>
<feature type="transmembrane region" description="Helical" evidence="1">
    <location>
        <begin position="34"/>
        <end position="54"/>
    </location>
</feature>
<evidence type="ECO:0000313" key="3">
    <source>
        <dbReference type="Proteomes" id="UP000012675"/>
    </source>
</evidence>
<feature type="transmembrane region" description="Helical" evidence="1">
    <location>
        <begin position="348"/>
        <end position="368"/>
    </location>
</feature>
<dbReference type="RefSeq" id="WP_015509395.1">
    <property type="nucleotide sequence ID" value="NC_020995.1"/>
</dbReference>
<dbReference type="eggNOG" id="ENOG50331IQ">
    <property type="taxonomic scope" value="Bacteria"/>
</dbReference>
<organism evidence="2 3">
    <name type="scientific">Enterococcus casseliflavus EC20</name>
    <dbReference type="NCBI Taxonomy" id="565655"/>
    <lineage>
        <taxon>Bacteria</taxon>
        <taxon>Bacillati</taxon>
        <taxon>Bacillota</taxon>
        <taxon>Bacilli</taxon>
        <taxon>Lactobacillales</taxon>
        <taxon>Enterococcaceae</taxon>
        <taxon>Enterococcus</taxon>
    </lineage>
</organism>
<proteinExistence type="predicted"/>
<feature type="transmembrane region" description="Helical" evidence="1">
    <location>
        <begin position="74"/>
        <end position="93"/>
    </location>
</feature>
<evidence type="ECO:0000256" key="1">
    <source>
        <dbReference type="SAM" id="Phobius"/>
    </source>
</evidence>
<keyword evidence="1" id="KW-0472">Membrane</keyword>
<evidence type="ECO:0000313" key="2">
    <source>
        <dbReference type="EMBL" id="EEV38225.1"/>
    </source>
</evidence>
<gene>
    <name evidence="2" type="ORF">ECBG_00494</name>
</gene>
<feature type="transmembrane region" description="Helical" evidence="1">
    <location>
        <begin position="236"/>
        <end position="256"/>
    </location>
</feature>